<keyword evidence="6 10" id="KW-0378">Hydrolase</keyword>
<dbReference type="InterPro" id="IPR028889">
    <property type="entry name" value="USP"/>
</dbReference>
<dbReference type="GO" id="GO:0004843">
    <property type="term" value="F:cysteine-type deubiquitinase activity"/>
    <property type="evidence" value="ECO:0007669"/>
    <property type="project" value="UniProtKB-UniRule"/>
</dbReference>
<organism evidence="12 13">
    <name type="scientific">Zonotrichia albicollis</name>
    <name type="common">White-throated sparrow</name>
    <name type="synonym">Fringilla albicollis</name>
    <dbReference type="NCBI Taxonomy" id="44394"/>
    <lineage>
        <taxon>Eukaryota</taxon>
        <taxon>Metazoa</taxon>
        <taxon>Chordata</taxon>
        <taxon>Craniata</taxon>
        <taxon>Vertebrata</taxon>
        <taxon>Euteleostomi</taxon>
        <taxon>Archelosauria</taxon>
        <taxon>Archosauria</taxon>
        <taxon>Dinosauria</taxon>
        <taxon>Saurischia</taxon>
        <taxon>Theropoda</taxon>
        <taxon>Coelurosauria</taxon>
        <taxon>Aves</taxon>
        <taxon>Neognathae</taxon>
        <taxon>Neoaves</taxon>
        <taxon>Telluraves</taxon>
        <taxon>Australaves</taxon>
        <taxon>Passeriformes</taxon>
        <taxon>Passerellidae</taxon>
        <taxon>Zonotrichia</taxon>
    </lineage>
</organism>
<proteinExistence type="inferred from homology"/>
<dbReference type="PROSITE" id="PS00972">
    <property type="entry name" value="USP_1"/>
    <property type="match status" value="1"/>
</dbReference>
<keyword evidence="4" id="KW-0479">Metal-binding</keyword>
<reference evidence="12" key="2">
    <citation type="submission" date="2025-09" db="UniProtKB">
        <authorList>
            <consortium name="Ensembl"/>
        </authorList>
    </citation>
    <scope>IDENTIFICATION</scope>
</reference>
<evidence type="ECO:0000256" key="7">
    <source>
        <dbReference type="ARBA" id="ARBA00022807"/>
    </source>
</evidence>
<keyword evidence="13" id="KW-1185">Reference proteome</keyword>
<keyword evidence="2" id="KW-0085">Behavior</keyword>
<dbReference type="CDD" id="cd02663">
    <property type="entry name" value="Peptidase_C19G"/>
    <property type="match status" value="1"/>
</dbReference>
<dbReference type="Gene3D" id="3.90.70.10">
    <property type="entry name" value="Cysteine proteinases"/>
    <property type="match status" value="1"/>
</dbReference>
<sequence length="430" mass="49768">MTVRNIASICNMGTNASALEKDIGPEQFPINEHYFGLVNFGNTCYCNSVLQALYFCRPFRENVLSYKAQQKKKENLLTCLADLFHSIATQKKKVGVIPPKKFISRLRKENDLFDNYMQQDAHEFLNYLLNTIADILQEEKKQEKQNGKLKNGNMNEAEENNKQELTWVHEIFQGTLTNETRCLNCETVSSKDEDFLDLSVDVEQNTSITHCLRDFSNTETLCSEQKYYCETCCSKQEAQKRMRVKKLPMILALHLKRFKYMEQLHRYTKLSYRVVFPLELRLFNTSGDAVNLDRMYDLVAVVVHCGSGPNRGHYITIVKSHGFWLLFDDDIVEVSMLKVMSTTFVLMYASLLGVTILIQNWVETTSLQSHSLVVMFISILLGRKIVNKIISPVVCALSVSEGFFYFIARSNVFNTRLKEFNFECFLYLKK</sequence>
<evidence type="ECO:0000313" key="12">
    <source>
        <dbReference type="Ensembl" id="ENSZALP00000017388.1"/>
    </source>
</evidence>
<accession>A0A8D2N6V6</accession>
<evidence type="ECO:0000256" key="4">
    <source>
        <dbReference type="ARBA" id="ARBA00022723"/>
    </source>
</evidence>
<keyword evidence="3 10" id="KW-0645">Protease</keyword>
<evidence type="ECO:0000256" key="8">
    <source>
        <dbReference type="ARBA" id="ARBA00022833"/>
    </source>
</evidence>
<dbReference type="PANTHER" id="PTHR24006:SF714">
    <property type="entry name" value="UBIQUITIN CARBOXYL-TERMINAL HYDROLASE 46"/>
    <property type="match status" value="1"/>
</dbReference>
<keyword evidence="7 10" id="KW-0788">Thiol protease</keyword>
<name>A0A8D2N6V6_ZONAL</name>
<evidence type="ECO:0000313" key="13">
    <source>
        <dbReference type="Proteomes" id="UP000694413"/>
    </source>
</evidence>
<protein>
    <recommendedName>
        <fullName evidence="10">Ubiquitin carboxyl-terminal hydrolase</fullName>
        <ecNumber evidence="10">3.4.19.12</ecNumber>
    </recommendedName>
</protein>
<dbReference type="InterPro" id="IPR038765">
    <property type="entry name" value="Papain-like_cys_pep_sf"/>
</dbReference>
<dbReference type="Proteomes" id="UP000694413">
    <property type="component" value="Unassembled WGS sequence"/>
</dbReference>
<dbReference type="GO" id="GO:0046872">
    <property type="term" value="F:metal ion binding"/>
    <property type="evidence" value="ECO:0007669"/>
    <property type="project" value="UniProtKB-KW"/>
</dbReference>
<evidence type="ECO:0000256" key="5">
    <source>
        <dbReference type="ARBA" id="ARBA00022786"/>
    </source>
</evidence>
<dbReference type="InterPro" id="IPR018200">
    <property type="entry name" value="USP_CS"/>
</dbReference>
<dbReference type="SUPFAM" id="SSF54001">
    <property type="entry name" value="Cysteine proteinases"/>
    <property type="match status" value="1"/>
</dbReference>
<reference evidence="12" key="1">
    <citation type="submission" date="2025-08" db="UniProtKB">
        <authorList>
            <consortium name="Ensembl"/>
        </authorList>
    </citation>
    <scope>IDENTIFICATION</scope>
</reference>
<dbReference type="GO" id="GO:0006508">
    <property type="term" value="P:proteolysis"/>
    <property type="evidence" value="ECO:0007669"/>
    <property type="project" value="UniProtKB-KW"/>
</dbReference>
<evidence type="ECO:0000256" key="9">
    <source>
        <dbReference type="ARBA" id="ARBA00038282"/>
    </source>
</evidence>
<dbReference type="PROSITE" id="PS00973">
    <property type="entry name" value="USP_2"/>
    <property type="match status" value="1"/>
</dbReference>
<dbReference type="GO" id="GO:0016579">
    <property type="term" value="P:protein deubiquitination"/>
    <property type="evidence" value="ECO:0007669"/>
    <property type="project" value="InterPro"/>
</dbReference>
<dbReference type="FunFam" id="3.90.70.10:FF:000131">
    <property type="entry name" value="Ubiquitin carboxyl-terminal hydrolase"/>
    <property type="match status" value="1"/>
</dbReference>
<dbReference type="GO" id="GO:0005634">
    <property type="term" value="C:nucleus"/>
    <property type="evidence" value="ECO:0007669"/>
    <property type="project" value="TreeGrafter"/>
</dbReference>
<evidence type="ECO:0000256" key="2">
    <source>
        <dbReference type="ARBA" id="ARBA00022610"/>
    </source>
</evidence>
<dbReference type="EC" id="3.4.19.12" evidence="10"/>
<comment type="similarity">
    <text evidence="9">Belongs to the peptidase C19 family. USP12/USP46 subfamily.</text>
</comment>
<feature type="domain" description="USP" evidence="11">
    <location>
        <begin position="35"/>
        <end position="351"/>
    </location>
</feature>
<evidence type="ECO:0000256" key="1">
    <source>
        <dbReference type="ARBA" id="ARBA00000707"/>
    </source>
</evidence>
<keyword evidence="8" id="KW-0862">Zinc</keyword>
<dbReference type="Pfam" id="PF00443">
    <property type="entry name" value="UCH"/>
    <property type="match status" value="1"/>
</dbReference>
<evidence type="ECO:0000256" key="10">
    <source>
        <dbReference type="RuleBase" id="RU366025"/>
    </source>
</evidence>
<dbReference type="Ensembl" id="ENSZALT00000023154.1">
    <property type="protein sequence ID" value="ENSZALP00000017388.1"/>
    <property type="gene ID" value="ENSZALG00000014048.1"/>
</dbReference>
<evidence type="ECO:0000256" key="3">
    <source>
        <dbReference type="ARBA" id="ARBA00022670"/>
    </source>
</evidence>
<evidence type="ECO:0000256" key="6">
    <source>
        <dbReference type="ARBA" id="ARBA00022801"/>
    </source>
</evidence>
<gene>
    <name evidence="12" type="primary">USP46</name>
</gene>
<dbReference type="GO" id="GO:0005829">
    <property type="term" value="C:cytosol"/>
    <property type="evidence" value="ECO:0007669"/>
    <property type="project" value="TreeGrafter"/>
</dbReference>
<dbReference type="PANTHER" id="PTHR24006">
    <property type="entry name" value="UBIQUITIN CARBOXYL-TERMINAL HYDROLASE"/>
    <property type="match status" value="1"/>
</dbReference>
<comment type="catalytic activity">
    <reaction evidence="1 10">
        <text>Thiol-dependent hydrolysis of ester, thioester, amide, peptide and isopeptide bonds formed by the C-terminal Gly of ubiquitin (a 76-residue protein attached to proteins as an intracellular targeting signal).</text>
        <dbReference type="EC" id="3.4.19.12"/>
    </reaction>
</comment>
<keyword evidence="5 10" id="KW-0833">Ubl conjugation pathway</keyword>
<dbReference type="PROSITE" id="PS50235">
    <property type="entry name" value="USP_3"/>
    <property type="match status" value="1"/>
</dbReference>
<dbReference type="InterPro" id="IPR001394">
    <property type="entry name" value="Peptidase_C19_UCH"/>
</dbReference>
<evidence type="ECO:0000259" key="11">
    <source>
        <dbReference type="PROSITE" id="PS50235"/>
    </source>
</evidence>
<dbReference type="InterPro" id="IPR050164">
    <property type="entry name" value="Peptidase_C19"/>
</dbReference>
<dbReference type="AlphaFoldDB" id="A0A8D2N6V6"/>